<dbReference type="PANTHER" id="PTHR44688">
    <property type="entry name" value="DNA-BINDING TRANSCRIPTIONAL ACTIVATOR DEVR_DOSR"/>
    <property type="match status" value="1"/>
</dbReference>
<dbReference type="PRINTS" id="PR00038">
    <property type="entry name" value="HTHLUXR"/>
</dbReference>
<reference evidence="6" key="1">
    <citation type="journal article" date="2019" name="Int. J. Syst. Evol. Microbiol.">
        <title>The Global Catalogue of Microorganisms (GCM) 10K type strain sequencing project: providing services to taxonomists for standard genome sequencing and annotation.</title>
        <authorList>
            <consortium name="The Broad Institute Genomics Platform"/>
            <consortium name="The Broad Institute Genome Sequencing Center for Infectious Disease"/>
            <person name="Wu L."/>
            <person name="Ma J."/>
        </authorList>
    </citation>
    <scope>NUCLEOTIDE SEQUENCE [LARGE SCALE GENOMIC DNA]</scope>
    <source>
        <strain evidence="6">JCM 17460</strain>
    </source>
</reference>
<name>A0ABP6V005_9ACTN</name>
<keyword evidence="2" id="KW-0238">DNA-binding</keyword>
<dbReference type="PANTHER" id="PTHR44688:SF16">
    <property type="entry name" value="DNA-BINDING TRANSCRIPTIONAL ACTIVATOR DEVR_DOSR"/>
    <property type="match status" value="1"/>
</dbReference>
<dbReference type="InterPro" id="IPR003018">
    <property type="entry name" value="GAF"/>
</dbReference>
<dbReference type="InterPro" id="IPR036388">
    <property type="entry name" value="WH-like_DNA-bd_sf"/>
</dbReference>
<proteinExistence type="predicted"/>
<evidence type="ECO:0000259" key="4">
    <source>
        <dbReference type="PROSITE" id="PS50043"/>
    </source>
</evidence>
<evidence type="ECO:0000256" key="2">
    <source>
        <dbReference type="ARBA" id="ARBA00023125"/>
    </source>
</evidence>
<dbReference type="SMART" id="SM00421">
    <property type="entry name" value="HTH_LUXR"/>
    <property type="match status" value="1"/>
</dbReference>
<dbReference type="Gene3D" id="1.10.10.10">
    <property type="entry name" value="Winged helix-like DNA-binding domain superfamily/Winged helix DNA-binding domain"/>
    <property type="match status" value="1"/>
</dbReference>
<comment type="caution">
    <text evidence="5">The sequence shown here is derived from an EMBL/GenBank/DDBJ whole genome shotgun (WGS) entry which is preliminary data.</text>
</comment>
<dbReference type="Gene3D" id="3.30.450.40">
    <property type="match status" value="1"/>
</dbReference>
<dbReference type="CDD" id="cd06170">
    <property type="entry name" value="LuxR_C_like"/>
    <property type="match status" value="1"/>
</dbReference>
<evidence type="ECO:0000256" key="3">
    <source>
        <dbReference type="ARBA" id="ARBA00023163"/>
    </source>
</evidence>
<sequence>MVFGASRKRTARNADRAFRTRAVDLLAEAREALGCPLARWGGSAAPPWCPQALTAAADDCVQRAQAVALIDESTSRRLYRVAIAMQMLALEVQEEQLADRGRRLAGAADGLARLRGMATTDALMAAVCEEVARCCDFGRVVVSRVERSSWIPARAHFEEADESWFADWVDAGIPLTGDTPEARLLTERVPAAVYDTASTTVHRDIIVESGQSTSYVVAPMISSDTVVGFFHADYFPSDRHIDDADRDLLGTFADGVMRLYSGLAHAEQLEMQRERARRAMESIDALGRTAWSAPARITARPEVTAELTTRELEVLDLIVQGATNRDIGERLVIAEDTVKSHVKQILRKLGVANRAQAIACAAGTPGREQLAYS</sequence>
<dbReference type="SUPFAM" id="SSF55781">
    <property type="entry name" value="GAF domain-like"/>
    <property type="match status" value="1"/>
</dbReference>
<organism evidence="5 6">
    <name type="scientific">Nocardioides daeguensis</name>
    <dbReference type="NCBI Taxonomy" id="908359"/>
    <lineage>
        <taxon>Bacteria</taxon>
        <taxon>Bacillati</taxon>
        <taxon>Actinomycetota</taxon>
        <taxon>Actinomycetes</taxon>
        <taxon>Propionibacteriales</taxon>
        <taxon>Nocardioidaceae</taxon>
        <taxon>Nocardioides</taxon>
    </lineage>
</organism>
<dbReference type="Pfam" id="PF00196">
    <property type="entry name" value="GerE"/>
    <property type="match status" value="1"/>
</dbReference>
<dbReference type="Pfam" id="PF01590">
    <property type="entry name" value="GAF"/>
    <property type="match status" value="1"/>
</dbReference>
<dbReference type="Proteomes" id="UP001500301">
    <property type="component" value="Unassembled WGS sequence"/>
</dbReference>
<dbReference type="InterPro" id="IPR016032">
    <property type="entry name" value="Sig_transdc_resp-reg_C-effctor"/>
</dbReference>
<keyword evidence="3" id="KW-0804">Transcription</keyword>
<evidence type="ECO:0000313" key="6">
    <source>
        <dbReference type="Proteomes" id="UP001500301"/>
    </source>
</evidence>
<dbReference type="SUPFAM" id="SSF46894">
    <property type="entry name" value="C-terminal effector domain of the bipartite response regulators"/>
    <property type="match status" value="1"/>
</dbReference>
<dbReference type="PROSITE" id="PS50043">
    <property type="entry name" value="HTH_LUXR_2"/>
    <property type="match status" value="1"/>
</dbReference>
<feature type="domain" description="HTH luxR-type" evidence="4">
    <location>
        <begin position="300"/>
        <end position="365"/>
    </location>
</feature>
<protein>
    <submittedName>
        <fullName evidence="5">LuxR C-terminal-related transcriptional regulator</fullName>
    </submittedName>
</protein>
<accession>A0ABP6V005</accession>
<keyword evidence="6" id="KW-1185">Reference proteome</keyword>
<evidence type="ECO:0000256" key="1">
    <source>
        <dbReference type="ARBA" id="ARBA00023015"/>
    </source>
</evidence>
<gene>
    <name evidence="5" type="ORF">GCM10022263_10480</name>
</gene>
<dbReference type="InterPro" id="IPR000792">
    <property type="entry name" value="Tscrpt_reg_LuxR_C"/>
</dbReference>
<evidence type="ECO:0000313" key="5">
    <source>
        <dbReference type="EMBL" id="GAA3523999.1"/>
    </source>
</evidence>
<dbReference type="EMBL" id="BAABBB010000006">
    <property type="protein sequence ID" value="GAA3523999.1"/>
    <property type="molecule type" value="Genomic_DNA"/>
</dbReference>
<keyword evidence="1" id="KW-0805">Transcription regulation</keyword>
<dbReference type="InterPro" id="IPR029016">
    <property type="entry name" value="GAF-like_dom_sf"/>
</dbReference>